<dbReference type="KEGG" id="eaz:JHT90_10025"/>
<organism evidence="1 2">
    <name type="scientific">Entomomonas asaccharolytica</name>
    <dbReference type="NCBI Taxonomy" id="2785331"/>
    <lineage>
        <taxon>Bacteria</taxon>
        <taxon>Pseudomonadati</taxon>
        <taxon>Pseudomonadota</taxon>
        <taxon>Gammaproteobacteria</taxon>
        <taxon>Pseudomonadales</taxon>
        <taxon>Pseudomonadaceae</taxon>
        <taxon>Entomomonas</taxon>
    </lineage>
</organism>
<dbReference type="EMBL" id="CP067393">
    <property type="protein sequence ID" value="QQP84743.1"/>
    <property type="molecule type" value="Genomic_DNA"/>
</dbReference>
<dbReference type="Pfam" id="PF07087">
    <property type="entry name" value="DUF1353"/>
    <property type="match status" value="1"/>
</dbReference>
<gene>
    <name evidence="1" type="ORF">JHT90_10025</name>
</gene>
<dbReference type="RefSeq" id="WP_201090640.1">
    <property type="nucleotide sequence ID" value="NZ_CP067393.1"/>
</dbReference>
<name>A0A974NDW8_9GAMM</name>
<evidence type="ECO:0000313" key="2">
    <source>
        <dbReference type="Proteomes" id="UP000595278"/>
    </source>
</evidence>
<accession>A0A974NDW8</accession>
<evidence type="ECO:0000313" key="1">
    <source>
        <dbReference type="EMBL" id="QQP84743.1"/>
    </source>
</evidence>
<keyword evidence="2" id="KW-1185">Reference proteome</keyword>
<proteinExistence type="predicted"/>
<reference evidence="1 2" key="1">
    <citation type="submission" date="2021-01" db="EMBL/GenBank/DDBJ databases">
        <title>Entomomonas sp. F2A isolated from a house cricket (Acheta domesticus).</title>
        <authorList>
            <person name="Spergser J."/>
            <person name="Busse H.-J."/>
        </authorList>
    </citation>
    <scope>NUCLEOTIDE SEQUENCE [LARGE SCALE GENOMIC DNA]</scope>
    <source>
        <strain evidence="1 2">F2A</strain>
    </source>
</reference>
<sequence length="119" mass="13579">MPFLNDLILKVIPNGTWQLAEPLTYDHPKYGLINVPSGFTTDLASIPRIAWRIVNPSTPGTRRPAVIHDYIYNHLTHRFGRKQADKIFYDALRECGTNYLLANSMYFAVRIGGKGSWQD</sequence>
<dbReference type="AlphaFoldDB" id="A0A974NDW8"/>
<dbReference type="Proteomes" id="UP000595278">
    <property type="component" value="Chromosome"/>
</dbReference>
<protein>
    <submittedName>
        <fullName evidence="1">DUF1353 domain-containing protein</fullName>
    </submittedName>
</protein>
<dbReference type="InterPro" id="IPR010767">
    <property type="entry name" value="Phage_CGC-2007_Cje0229"/>
</dbReference>